<dbReference type="PROSITE" id="PS51257">
    <property type="entry name" value="PROKAR_LIPOPROTEIN"/>
    <property type="match status" value="1"/>
</dbReference>
<dbReference type="PANTHER" id="PTHR36933:SF1">
    <property type="entry name" value="SLL0788 PROTEIN"/>
    <property type="match status" value="1"/>
</dbReference>
<keyword evidence="1" id="KW-0732">Signal</keyword>
<gene>
    <name evidence="3" type="ORF">SAMN03159343_0977</name>
</gene>
<feature type="domain" description="DUF305" evidence="2">
    <location>
        <begin position="54"/>
        <end position="201"/>
    </location>
</feature>
<name>A0A1G4XHA2_9ACTN</name>
<dbReference type="InterPro" id="IPR005183">
    <property type="entry name" value="DUF305_CopM-like"/>
</dbReference>
<dbReference type="EMBL" id="FMUH01000001">
    <property type="protein sequence ID" value="SCX40495.1"/>
    <property type="molecule type" value="Genomic_DNA"/>
</dbReference>
<dbReference type="AlphaFoldDB" id="A0A1G4XHA2"/>
<feature type="chain" id="PRO_5039515988" evidence="1">
    <location>
        <begin position="30"/>
        <end position="207"/>
    </location>
</feature>
<evidence type="ECO:0000313" key="4">
    <source>
        <dbReference type="Proteomes" id="UP000198981"/>
    </source>
</evidence>
<dbReference type="OrthoDB" id="26872at2"/>
<feature type="signal peptide" evidence="1">
    <location>
        <begin position="1"/>
        <end position="29"/>
    </location>
</feature>
<evidence type="ECO:0000256" key="1">
    <source>
        <dbReference type="SAM" id="SignalP"/>
    </source>
</evidence>
<dbReference type="Pfam" id="PF03713">
    <property type="entry name" value="DUF305"/>
    <property type="match status" value="1"/>
</dbReference>
<evidence type="ECO:0000259" key="2">
    <source>
        <dbReference type="Pfam" id="PF03713"/>
    </source>
</evidence>
<keyword evidence="4" id="KW-1185">Reference proteome</keyword>
<accession>A0A1G4XHA2</accession>
<sequence>MRSTLPTRTTHRRTVRLAGVLLAGGLALAACSSGDDQPAASSSVPAHATFNTADVTFAQDMVPHHEQAVEMAKMVPDRSTNPQVLDLAQRIQAAQGPEIDTLNGWLQDWGVASDEEDGGHSGMDRSGMGGMMSAEDMFALQDSSGTDFDRMWLQMMLEHHTGAVGMAQTEIADGEDPDAVAMAQDIKTPQSAEITEMEQLLQDLSTQ</sequence>
<proteinExistence type="predicted"/>
<protein>
    <submittedName>
        <fullName evidence="3">Uncharacterized conserved protein, DUF305 family</fullName>
    </submittedName>
</protein>
<reference evidence="4" key="1">
    <citation type="submission" date="2016-10" db="EMBL/GenBank/DDBJ databases">
        <authorList>
            <person name="Varghese N."/>
            <person name="Submissions S."/>
        </authorList>
    </citation>
    <scope>NUCLEOTIDE SEQUENCE [LARGE SCALE GENOMIC DNA]</scope>
    <source>
        <strain evidence="4">DSM 45722</strain>
    </source>
</reference>
<dbReference type="PANTHER" id="PTHR36933">
    <property type="entry name" value="SLL0788 PROTEIN"/>
    <property type="match status" value="1"/>
</dbReference>
<dbReference type="STRING" id="1960309.SAMN03159343_0977"/>
<dbReference type="Proteomes" id="UP000198981">
    <property type="component" value="Unassembled WGS sequence"/>
</dbReference>
<organism evidence="3 4">
    <name type="scientific">Klenkia marina</name>
    <dbReference type="NCBI Taxonomy" id="1960309"/>
    <lineage>
        <taxon>Bacteria</taxon>
        <taxon>Bacillati</taxon>
        <taxon>Actinomycetota</taxon>
        <taxon>Actinomycetes</taxon>
        <taxon>Geodermatophilales</taxon>
        <taxon>Geodermatophilaceae</taxon>
        <taxon>Klenkia</taxon>
    </lineage>
</organism>
<evidence type="ECO:0000313" key="3">
    <source>
        <dbReference type="EMBL" id="SCX40495.1"/>
    </source>
</evidence>
<dbReference type="InterPro" id="IPR012347">
    <property type="entry name" value="Ferritin-like"/>
</dbReference>
<dbReference type="RefSeq" id="WP_092800094.1">
    <property type="nucleotide sequence ID" value="NZ_FMUH01000001.1"/>
</dbReference>
<dbReference type="Gene3D" id="1.20.1260.10">
    <property type="match status" value="1"/>
</dbReference>